<dbReference type="EMBL" id="ML122256">
    <property type="protein sequence ID" value="RPD63588.1"/>
    <property type="molecule type" value="Genomic_DNA"/>
</dbReference>
<dbReference type="AlphaFoldDB" id="A0A5C2SJX8"/>
<name>A0A5C2SJX8_9APHY</name>
<reference evidence="1" key="1">
    <citation type="journal article" date="2018" name="Genome Biol. Evol.">
        <title>Genomics and development of Lentinus tigrinus, a white-rot wood-decaying mushroom with dimorphic fruiting bodies.</title>
        <authorList>
            <person name="Wu B."/>
            <person name="Xu Z."/>
            <person name="Knudson A."/>
            <person name="Carlson A."/>
            <person name="Chen N."/>
            <person name="Kovaka S."/>
            <person name="LaButti K."/>
            <person name="Lipzen A."/>
            <person name="Pennachio C."/>
            <person name="Riley R."/>
            <person name="Schakwitz W."/>
            <person name="Umezawa K."/>
            <person name="Ohm R.A."/>
            <person name="Grigoriev I.V."/>
            <person name="Nagy L.G."/>
            <person name="Gibbons J."/>
            <person name="Hibbett D."/>
        </authorList>
    </citation>
    <scope>NUCLEOTIDE SEQUENCE [LARGE SCALE GENOMIC DNA]</scope>
    <source>
        <strain evidence="1">ALCF2SS1-6</strain>
    </source>
</reference>
<evidence type="ECO:0000313" key="1">
    <source>
        <dbReference type="EMBL" id="RPD63588.1"/>
    </source>
</evidence>
<accession>A0A5C2SJX8</accession>
<organism evidence="1 2">
    <name type="scientific">Lentinus tigrinus ALCF2SS1-6</name>
    <dbReference type="NCBI Taxonomy" id="1328759"/>
    <lineage>
        <taxon>Eukaryota</taxon>
        <taxon>Fungi</taxon>
        <taxon>Dikarya</taxon>
        <taxon>Basidiomycota</taxon>
        <taxon>Agaricomycotina</taxon>
        <taxon>Agaricomycetes</taxon>
        <taxon>Polyporales</taxon>
        <taxon>Polyporaceae</taxon>
        <taxon>Lentinus</taxon>
    </lineage>
</organism>
<sequence>MYDDCWSATAFALFFDRVVDILDAHFVVIASSLSSGLFLSSFSTLFSPNPSLSGLHLSLTIAFHARLRLQFQYSILVARHSLIGTQKTFKSDFHTFRPVLRGSYRSASITSRWAPPRPETVPSTRSCCCREDISAAPPAVTPPLVARIPVYRGLCRHATTPSVRMRLASTSVRDAVFVGSPSAVRRPPPRYPILRSPSRTLAPCFAPPRLCQ</sequence>
<keyword evidence="2" id="KW-1185">Reference proteome</keyword>
<evidence type="ECO:0000313" key="2">
    <source>
        <dbReference type="Proteomes" id="UP000313359"/>
    </source>
</evidence>
<protein>
    <submittedName>
        <fullName evidence="1">Uncharacterized protein</fullName>
    </submittedName>
</protein>
<proteinExistence type="predicted"/>
<gene>
    <name evidence="1" type="ORF">L227DRAFT_572740</name>
</gene>
<dbReference type="Proteomes" id="UP000313359">
    <property type="component" value="Unassembled WGS sequence"/>
</dbReference>